<feature type="transmembrane region" description="Helical" evidence="1">
    <location>
        <begin position="98"/>
        <end position="116"/>
    </location>
</feature>
<accession>A0A917EG67</accession>
<feature type="transmembrane region" description="Helical" evidence="1">
    <location>
        <begin position="122"/>
        <end position="144"/>
    </location>
</feature>
<sequence>MIEEFFTAVQTEPPQLTLVDHACLALLLVGVIYGVMKAYQKQSCLFAFKGLQVIQLLTLYGWYIWTRTPISESLPLYHCRMAMFALLLMPDEWLYKEYFAGIGVFGSIVALLYPVFDPFPWFHVTIFSFICGHVALLGSSLIYLQRRKALHLTKRHIVEITVILNLGILLVDILTGGDYGFLRQPPLVGNHGLFLNYLIMTLVFIVALCSVFKGLKFWRTLEEQRWSERVDEELG</sequence>
<dbReference type="EMBL" id="BMJN01000011">
    <property type="protein sequence ID" value="GGE29954.1"/>
    <property type="molecule type" value="Genomic_DNA"/>
</dbReference>
<evidence type="ECO:0000313" key="2">
    <source>
        <dbReference type="EMBL" id="GGE29954.1"/>
    </source>
</evidence>
<proteinExistence type="predicted"/>
<name>A0A917EG67_9STRE</name>
<dbReference type="AlphaFoldDB" id="A0A917EG67"/>
<reference evidence="2" key="1">
    <citation type="journal article" date="2014" name="Int. J. Syst. Evol. Microbiol.">
        <title>Complete genome sequence of Corynebacterium casei LMG S-19264T (=DSM 44701T), isolated from a smear-ripened cheese.</title>
        <authorList>
            <consortium name="US DOE Joint Genome Institute (JGI-PGF)"/>
            <person name="Walter F."/>
            <person name="Albersmeier A."/>
            <person name="Kalinowski J."/>
            <person name="Ruckert C."/>
        </authorList>
    </citation>
    <scope>NUCLEOTIDE SEQUENCE</scope>
    <source>
        <strain evidence="2">CGMCC 1.15533</strain>
    </source>
</reference>
<evidence type="ECO:0000256" key="1">
    <source>
        <dbReference type="SAM" id="Phobius"/>
    </source>
</evidence>
<feature type="transmembrane region" description="Helical" evidence="1">
    <location>
        <begin position="156"/>
        <end position="174"/>
    </location>
</feature>
<gene>
    <name evidence="2" type="ORF">GCM10011510_09030</name>
</gene>
<comment type="caution">
    <text evidence="2">The sequence shown here is derived from an EMBL/GenBank/DDBJ whole genome shotgun (WGS) entry which is preliminary data.</text>
</comment>
<keyword evidence="1" id="KW-0812">Transmembrane</keyword>
<keyword evidence="1" id="KW-1133">Transmembrane helix</keyword>
<organism evidence="2 3">
    <name type="scientific">Streptococcus himalayensis</name>
    <dbReference type="NCBI Taxonomy" id="1888195"/>
    <lineage>
        <taxon>Bacteria</taxon>
        <taxon>Bacillati</taxon>
        <taxon>Bacillota</taxon>
        <taxon>Bacilli</taxon>
        <taxon>Lactobacillales</taxon>
        <taxon>Streptococcaceae</taxon>
        <taxon>Streptococcus</taxon>
    </lineage>
</organism>
<evidence type="ECO:0000313" key="3">
    <source>
        <dbReference type="Proteomes" id="UP000660801"/>
    </source>
</evidence>
<dbReference type="Proteomes" id="UP000660801">
    <property type="component" value="Unassembled WGS sequence"/>
</dbReference>
<keyword evidence="1" id="KW-0472">Membrane</keyword>
<feature type="transmembrane region" description="Helical" evidence="1">
    <location>
        <begin position="18"/>
        <end position="36"/>
    </location>
</feature>
<reference evidence="2" key="2">
    <citation type="submission" date="2020-09" db="EMBL/GenBank/DDBJ databases">
        <authorList>
            <person name="Sun Q."/>
            <person name="Zhou Y."/>
        </authorList>
    </citation>
    <scope>NUCLEOTIDE SEQUENCE</scope>
    <source>
        <strain evidence="2">CGMCC 1.15533</strain>
    </source>
</reference>
<dbReference type="RefSeq" id="WP_068993991.1">
    <property type="nucleotide sequence ID" value="NZ_BMJN01000011.1"/>
</dbReference>
<keyword evidence="3" id="KW-1185">Reference proteome</keyword>
<dbReference type="Pfam" id="PF14808">
    <property type="entry name" value="TMEM164"/>
    <property type="match status" value="1"/>
</dbReference>
<feature type="transmembrane region" description="Helical" evidence="1">
    <location>
        <begin position="194"/>
        <end position="215"/>
    </location>
</feature>
<protein>
    <submittedName>
        <fullName evidence="2">Membrane protein</fullName>
    </submittedName>
</protein>